<name>A0A5C5U3R1_9GAMM</name>
<feature type="chain" id="PRO_5022897915" evidence="3">
    <location>
        <begin position="22"/>
        <end position="301"/>
    </location>
</feature>
<dbReference type="RefSeq" id="WP_146386521.1">
    <property type="nucleotide sequence ID" value="NZ_VOHK01000003.1"/>
</dbReference>
<dbReference type="AlphaFoldDB" id="A0A5C5U3R1"/>
<comment type="caution">
    <text evidence="4">The sequence shown here is derived from an EMBL/GenBank/DDBJ whole genome shotgun (WGS) entry which is preliminary data.</text>
</comment>
<gene>
    <name evidence="4" type="ORF">FQY83_07035</name>
</gene>
<keyword evidence="3" id="KW-0732">Signal</keyword>
<dbReference type="InterPro" id="IPR052558">
    <property type="entry name" value="Siderophore_Hydrolase_D"/>
</dbReference>
<dbReference type="InterPro" id="IPR029058">
    <property type="entry name" value="AB_hydrolase_fold"/>
</dbReference>
<evidence type="ECO:0000256" key="3">
    <source>
        <dbReference type="SAM" id="SignalP"/>
    </source>
</evidence>
<comment type="similarity">
    <text evidence="1">Belongs to the esterase D family.</text>
</comment>
<dbReference type="EMBL" id="VOHK01000003">
    <property type="protein sequence ID" value="TWT21111.1"/>
    <property type="molecule type" value="Genomic_DNA"/>
</dbReference>
<dbReference type="PANTHER" id="PTHR40841">
    <property type="entry name" value="SIDEROPHORE TRIACETYLFUSARININE C ESTERASE"/>
    <property type="match status" value="1"/>
</dbReference>
<dbReference type="PANTHER" id="PTHR40841:SF2">
    <property type="entry name" value="SIDEROPHORE-DEGRADING ESTERASE (EUROFUNG)"/>
    <property type="match status" value="1"/>
</dbReference>
<keyword evidence="5" id="KW-1185">Reference proteome</keyword>
<reference evidence="4 5" key="1">
    <citation type="journal article" date="2008" name="Int. J. Syst. Evol. Microbiol.">
        <title>Luteimonas marina sp. nov., isolated from seawater.</title>
        <authorList>
            <person name="Baik K.S."/>
            <person name="Park S.C."/>
            <person name="Kim M.S."/>
            <person name="Kim E.M."/>
            <person name="Park C."/>
            <person name="Chun J."/>
            <person name="Seong C.N."/>
        </authorList>
    </citation>
    <scope>NUCLEOTIDE SEQUENCE [LARGE SCALE GENOMIC DNA]</scope>
    <source>
        <strain evidence="4 5">FR1330</strain>
    </source>
</reference>
<feature type="signal peptide" evidence="3">
    <location>
        <begin position="1"/>
        <end position="21"/>
    </location>
</feature>
<evidence type="ECO:0000256" key="1">
    <source>
        <dbReference type="ARBA" id="ARBA00005622"/>
    </source>
</evidence>
<dbReference type="Pfam" id="PF00756">
    <property type="entry name" value="Esterase"/>
    <property type="match status" value="1"/>
</dbReference>
<organism evidence="4 5">
    <name type="scientific">Luteimonas marina</name>
    <dbReference type="NCBI Taxonomy" id="488485"/>
    <lineage>
        <taxon>Bacteria</taxon>
        <taxon>Pseudomonadati</taxon>
        <taxon>Pseudomonadota</taxon>
        <taxon>Gammaproteobacteria</taxon>
        <taxon>Lysobacterales</taxon>
        <taxon>Lysobacteraceae</taxon>
        <taxon>Luteimonas</taxon>
    </lineage>
</organism>
<dbReference type="InterPro" id="IPR000801">
    <property type="entry name" value="Esterase-like"/>
</dbReference>
<protein>
    <submittedName>
        <fullName evidence="4">Alpha/beta hydrolase</fullName>
    </submittedName>
</protein>
<accession>A0A5C5U3R1</accession>
<dbReference type="Gene3D" id="3.40.50.1820">
    <property type="entry name" value="alpha/beta hydrolase"/>
    <property type="match status" value="1"/>
</dbReference>
<dbReference type="Proteomes" id="UP000319980">
    <property type="component" value="Unassembled WGS sequence"/>
</dbReference>
<dbReference type="GO" id="GO:0016788">
    <property type="term" value="F:hydrolase activity, acting on ester bonds"/>
    <property type="evidence" value="ECO:0007669"/>
    <property type="project" value="TreeGrafter"/>
</dbReference>
<keyword evidence="2 4" id="KW-0378">Hydrolase</keyword>
<dbReference type="SUPFAM" id="SSF53474">
    <property type="entry name" value="alpha/beta-Hydrolases"/>
    <property type="match status" value="1"/>
</dbReference>
<sequence length="301" mass="33242">MHRGCFAWILAALLASGTATAAPALPDDGPVAGEAPAGARIPLEHLPALAGDYFPIHSQATGRTYHIYVRLPEGYDADADARWPVVYLLDGDSLFPLLAPTHLFLHYDEQLPEAILVGIAYGSFDPSINKRHIDFSAPGSDTPEGESGAPMFLDFLERELLPETERRHRIDPRRRVLVGQSRSGYFVLWSALRSPDLFRARIASNAAFSRARDDLFRDAAPRARDDLALVVASGGRDAALRMENAREWIAAWQARDDRPWALRHEILPDGTHAASIGDTYRRAMLWLFREEIAAAKAGAPD</sequence>
<proteinExistence type="inferred from homology"/>
<evidence type="ECO:0000313" key="4">
    <source>
        <dbReference type="EMBL" id="TWT21111.1"/>
    </source>
</evidence>
<dbReference type="OrthoDB" id="6381520at2"/>
<evidence type="ECO:0000313" key="5">
    <source>
        <dbReference type="Proteomes" id="UP000319980"/>
    </source>
</evidence>
<evidence type="ECO:0000256" key="2">
    <source>
        <dbReference type="ARBA" id="ARBA00022801"/>
    </source>
</evidence>